<evidence type="ECO:0000313" key="1">
    <source>
        <dbReference type="EMBL" id="MDF3841092.1"/>
    </source>
</evidence>
<comment type="caution">
    <text evidence="1">The sequence shown here is derived from an EMBL/GenBank/DDBJ whole genome shotgun (WGS) entry which is preliminary data.</text>
</comment>
<organism evidence="1 2">
    <name type="scientific">Pseudomonas citronellolis</name>
    <dbReference type="NCBI Taxonomy" id="53408"/>
    <lineage>
        <taxon>Bacteria</taxon>
        <taxon>Pseudomonadati</taxon>
        <taxon>Pseudomonadota</taxon>
        <taxon>Gammaproteobacteria</taxon>
        <taxon>Pseudomonadales</taxon>
        <taxon>Pseudomonadaceae</taxon>
        <taxon>Pseudomonas</taxon>
    </lineage>
</organism>
<name>A0AAW6P3I1_9PSED</name>
<accession>A0AAW6P3I1</accession>
<dbReference type="SUPFAM" id="SSF46785">
    <property type="entry name" value="Winged helix' DNA-binding domain"/>
    <property type="match status" value="1"/>
</dbReference>
<dbReference type="InterPro" id="IPR036390">
    <property type="entry name" value="WH_DNA-bd_sf"/>
</dbReference>
<dbReference type="EMBL" id="JARJLR010000104">
    <property type="protein sequence ID" value="MDF3841092.1"/>
    <property type="molecule type" value="Genomic_DNA"/>
</dbReference>
<evidence type="ECO:0000313" key="2">
    <source>
        <dbReference type="Proteomes" id="UP001220662"/>
    </source>
</evidence>
<reference evidence="1" key="1">
    <citation type="submission" date="2023-03" db="EMBL/GenBank/DDBJ databases">
        <title>Draft assemblies of triclosan tolerant bacteria isolated from returned activated sludge.</title>
        <authorList>
            <person name="Van Hamelsveld S."/>
        </authorList>
    </citation>
    <scope>NUCLEOTIDE SEQUENCE</scope>
    <source>
        <strain evidence="1">GW210015_S63</strain>
    </source>
</reference>
<dbReference type="Proteomes" id="UP001220662">
    <property type="component" value="Unassembled WGS sequence"/>
</dbReference>
<dbReference type="RefSeq" id="WP_276213940.1">
    <property type="nucleotide sequence ID" value="NZ_JARJLR010000104.1"/>
</dbReference>
<sequence>MTNAYSDFISQDRRLVILRILAEMPTYQANSSVLHTVLGQWGHDPSRDQVKGELRWLEEQRLVKIEDVGNGAVLVARLTERGADVAAGRARVDGVKRPGAN</sequence>
<gene>
    <name evidence="1" type="ORF">P3W55_05140</name>
</gene>
<protein>
    <submittedName>
        <fullName evidence="1">ArsR family transcriptional regulator</fullName>
    </submittedName>
</protein>
<proteinExistence type="predicted"/>
<dbReference type="AlphaFoldDB" id="A0AAW6P3I1"/>